<evidence type="ECO:0000256" key="2">
    <source>
        <dbReference type="SAM" id="SignalP"/>
    </source>
</evidence>
<dbReference type="InterPro" id="IPR052211">
    <property type="entry name" value="Cpx_auxiliary_protein"/>
</dbReference>
<dbReference type="OrthoDB" id="426086at2"/>
<feature type="region of interest" description="Disordered" evidence="1">
    <location>
        <begin position="49"/>
        <end position="147"/>
    </location>
</feature>
<evidence type="ECO:0000313" key="3">
    <source>
        <dbReference type="EMBL" id="APB32691.1"/>
    </source>
</evidence>
<dbReference type="RefSeq" id="WP_071453382.1">
    <property type="nucleotide sequence ID" value="NZ_CP017675.1"/>
</dbReference>
<sequence>MNPMLLPALLGLILAAPAIITQPAQAQVELAQQTNRKGPLADLNLTPEQQQRMQQIRQNARTQMQQVLTPEQRQQLSQLQGQTPEQRRTSVKNLNLTDSQKAQMKQIRTSTRQQIETILTPEQRQQLEARRQQSRQRRGQPGNPNNL</sequence>
<feature type="chain" id="PRO_5009608683" description="P pilus assembly/Cpx signaling pathway, periplasmic inhibitor/zinc-resistance associated protein" evidence="2">
    <location>
        <begin position="27"/>
        <end position="147"/>
    </location>
</feature>
<dbReference type="PANTHER" id="PTHR38102">
    <property type="entry name" value="PERIPLASMIC CHAPERONE SPY"/>
    <property type="match status" value="1"/>
</dbReference>
<feature type="signal peptide" evidence="2">
    <location>
        <begin position="1"/>
        <end position="26"/>
    </location>
</feature>
<feature type="compositionally biased region" description="Low complexity" evidence="1">
    <location>
        <begin position="49"/>
        <end position="58"/>
    </location>
</feature>
<evidence type="ECO:0008006" key="5">
    <source>
        <dbReference type="Google" id="ProtNLM"/>
    </source>
</evidence>
<feature type="compositionally biased region" description="Polar residues" evidence="1">
    <location>
        <begin position="91"/>
        <end position="122"/>
    </location>
</feature>
<organism evidence="3 4">
    <name type="scientific">Gloeomargarita lithophora Alchichica-D10</name>
    <dbReference type="NCBI Taxonomy" id="1188229"/>
    <lineage>
        <taxon>Bacteria</taxon>
        <taxon>Bacillati</taxon>
        <taxon>Cyanobacteriota</taxon>
        <taxon>Cyanophyceae</taxon>
        <taxon>Gloeomargaritales</taxon>
        <taxon>Gloeomargaritaceae</taxon>
        <taxon>Gloeomargarita</taxon>
    </lineage>
</organism>
<dbReference type="AlphaFoldDB" id="A0A1J0A9T6"/>
<dbReference type="STRING" id="1188229.GlitD10_0380"/>
<keyword evidence="4" id="KW-1185">Reference proteome</keyword>
<accession>A0A1J0A9T6</accession>
<feature type="compositionally biased region" description="Low complexity" evidence="1">
    <location>
        <begin position="69"/>
        <end position="84"/>
    </location>
</feature>
<evidence type="ECO:0000256" key="1">
    <source>
        <dbReference type="SAM" id="MobiDB-lite"/>
    </source>
</evidence>
<dbReference type="KEGG" id="glt:GlitD10_0380"/>
<name>A0A1J0A9T6_9CYAN</name>
<feature type="compositionally biased region" description="Polar residues" evidence="1">
    <location>
        <begin position="59"/>
        <end position="68"/>
    </location>
</feature>
<dbReference type="PANTHER" id="PTHR38102:SF1">
    <property type="entry name" value="PERIPLASMIC CHAPERONE SPY"/>
    <property type="match status" value="1"/>
</dbReference>
<proteinExistence type="predicted"/>
<evidence type="ECO:0000313" key="4">
    <source>
        <dbReference type="Proteomes" id="UP000180235"/>
    </source>
</evidence>
<protein>
    <recommendedName>
        <fullName evidence="5">P pilus assembly/Cpx signaling pathway, periplasmic inhibitor/zinc-resistance associated protein</fullName>
    </recommendedName>
</protein>
<dbReference type="EMBL" id="CP017675">
    <property type="protein sequence ID" value="APB32691.1"/>
    <property type="molecule type" value="Genomic_DNA"/>
</dbReference>
<gene>
    <name evidence="3" type="ORF">GlitD10_0380</name>
</gene>
<keyword evidence="2" id="KW-0732">Signal</keyword>
<dbReference type="Proteomes" id="UP000180235">
    <property type="component" value="Chromosome"/>
</dbReference>
<reference evidence="3 4" key="1">
    <citation type="submission" date="2016-10" db="EMBL/GenBank/DDBJ databases">
        <title>Description of Gloeomargarita lithophora gen. nov., sp. nov., a thylakoid-bearing basal-branching cyanobacterium with intracellular carbonates, and proposal for Gloeomargaritales ord. nov.</title>
        <authorList>
            <person name="Moreira D."/>
            <person name="Tavera R."/>
            <person name="Benzerara K."/>
            <person name="Skouri-Panet F."/>
            <person name="Couradeau E."/>
            <person name="Gerard E."/>
            <person name="Loussert C."/>
            <person name="Novelo E."/>
            <person name="Zivanovic Y."/>
            <person name="Lopez-Garcia P."/>
        </authorList>
    </citation>
    <scope>NUCLEOTIDE SEQUENCE [LARGE SCALE GENOMIC DNA]</scope>
    <source>
        <strain evidence="3 4">D10</strain>
    </source>
</reference>